<gene>
    <name evidence="3" type="ORF">F8388_006153</name>
</gene>
<protein>
    <recommendedName>
        <fullName evidence="2">Reverse transcriptase zinc-binding domain-containing protein</fullName>
    </recommendedName>
</protein>
<dbReference type="Pfam" id="PF13966">
    <property type="entry name" value="zf-RVT"/>
    <property type="match status" value="1"/>
</dbReference>
<reference evidence="3 4" key="1">
    <citation type="journal article" date="2020" name="bioRxiv">
        <title>Sequence and annotation of 42 cannabis genomes reveals extensive copy number variation in cannabinoid synthesis and pathogen resistance genes.</title>
        <authorList>
            <person name="Mckernan K.J."/>
            <person name="Helbert Y."/>
            <person name="Kane L.T."/>
            <person name="Ebling H."/>
            <person name="Zhang L."/>
            <person name="Liu B."/>
            <person name="Eaton Z."/>
            <person name="Mclaughlin S."/>
            <person name="Kingan S."/>
            <person name="Baybayan P."/>
            <person name="Concepcion G."/>
            <person name="Jordan M."/>
            <person name="Riva A."/>
            <person name="Barbazuk W."/>
            <person name="Harkins T."/>
        </authorList>
    </citation>
    <scope>NUCLEOTIDE SEQUENCE [LARGE SCALE GENOMIC DNA]</scope>
    <source>
        <strain evidence="4">cv. Jamaican Lion 4</strain>
        <tissue evidence="3">Leaf</tissue>
    </source>
</reference>
<organism evidence="3 4">
    <name type="scientific">Cannabis sativa</name>
    <name type="common">Hemp</name>
    <name type="synonym">Marijuana</name>
    <dbReference type="NCBI Taxonomy" id="3483"/>
    <lineage>
        <taxon>Eukaryota</taxon>
        <taxon>Viridiplantae</taxon>
        <taxon>Streptophyta</taxon>
        <taxon>Embryophyta</taxon>
        <taxon>Tracheophyta</taxon>
        <taxon>Spermatophyta</taxon>
        <taxon>Magnoliopsida</taxon>
        <taxon>eudicotyledons</taxon>
        <taxon>Gunneridae</taxon>
        <taxon>Pentapetalae</taxon>
        <taxon>rosids</taxon>
        <taxon>fabids</taxon>
        <taxon>Rosales</taxon>
        <taxon>Cannabaceae</taxon>
        <taxon>Cannabis</taxon>
    </lineage>
</organism>
<dbReference type="InterPro" id="IPR026960">
    <property type="entry name" value="RVT-Znf"/>
</dbReference>
<feature type="region of interest" description="Disordered" evidence="1">
    <location>
        <begin position="1"/>
        <end position="39"/>
    </location>
</feature>
<accession>A0A7J6G7C0</accession>
<name>A0A7J6G7C0_CANSA</name>
<evidence type="ECO:0000259" key="2">
    <source>
        <dbReference type="Pfam" id="PF13966"/>
    </source>
</evidence>
<proteinExistence type="predicted"/>
<evidence type="ECO:0000313" key="4">
    <source>
        <dbReference type="Proteomes" id="UP000525078"/>
    </source>
</evidence>
<sequence length="378" mass="44663">MVNNHDIIEAEELNRTPRSRSQSWAEEVGEELMKAGEHQQSPNSSYYNFWAEHPEFKEVVLESWQKSIRGEGMTCLYLKLMQLKHAIKKFNRGTIGDIGKKYHEARDNYLEARLQAQTHALDPIYQQVEKETATAFNNQDKMYHSFLRQRSKVTWLCKGDENNAFFHAFLKKRRMENSIVSYTNEQGEIVDDFKEVARHFIKHFQDIRKTGAGANHFKTKLLYNNSIAQEQFGSNKVIWSSLNMPKHRFIFWQAINDQLLTRDKFAKFQIALDTTLCPVMAQVCNWLKTCCWPTGFLNWQQWLCLNSKDKRQRVHVTILAAMIYSLWSNRNNCIFNNFSNTAVKITKDIKNIVYLRLQIAKKGSLKDYEKRYIERLYM</sequence>
<dbReference type="EMBL" id="JAATIP010000071">
    <property type="protein sequence ID" value="KAF4378702.1"/>
    <property type="molecule type" value="Genomic_DNA"/>
</dbReference>
<dbReference type="Proteomes" id="UP000525078">
    <property type="component" value="Unassembled WGS sequence"/>
</dbReference>
<feature type="compositionally biased region" description="Basic and acidic residues" evidence="1">
    <location>
        <begin position="1"/>
        <end position="15"/>
    </location>
</feature>
<evidence type="ECO:0000256" key="1">
    <source>
        <dbReference type="SAM" id="MobiDB-lite"/>
    </source>
</evidence>
<dbReference type="AlphaFoldDB" id="A0A7J6G7C0"/>
<comment type="caution">
    <text evidence="3">The sequence shown here is derived from an EMBL/GenBank/DDBJ whole genome shotgun (WGS) entry which is preliminary data.</text>
</comment>
<evidence type="ECO:0000313" key="3">
    <source>
        <dbReference type="EMBL" id="KAF4378702.1"/>
    </source>
</evidence>
<feature type="domain" description="Reverse transcriptase zinc-binding" evidence="2">
    <location>
        <begin position="217"/>
        <end position="278"/>
    </location>
</feature>